<dbReference type="InterPro" id="IPR027417">
    <property type="entry name" value="P-loop_NTPase"/>
</dbReference>
<dbReference type="SUPFAM" id="SSF57997">
    <property type="entry name" value="Tropomyosin"/>
    <property type="match status" value="1"/>
</dbReference>
<evidence type="ECO:0000256" key="1">
    <source>
        <dbReference type="ARBA" id="ARBA00008368"/>
    </source>
</evidence>
<dbReference type="Gene3D" id="1.20.5.340">
    <property type="match status" value="2"/>
</dbReference>
<evidence type="ECO:0000313" key="5">
    <source>
        <dbReference type="Proteomes" id="UP000594262"/>
    </source>
</evidence>
<accession>A0A7M5X277</accession>
<feature type="domain" description="DZIP3-like HEPN" evidence="3">
    <location>
        <begin position="53"/>
        <end position="187"/>
    </location>
</feature>
<sequence length="1514" mass="173804">MSTYISIANAIKEIEYWLRLATLLHEPLKESLLNILHNYYNRTDYVGLPSNPNLLNAELRKHQQTIKKLQTKGVLNKDQVELLLPTGTTQTDSSTFDVTLIIFLIIEFANLPPPSRGWKKDPLCTDTSLAAFVVRARKWRNDLLHDDPKSITLNDFNKRWTEGVNIIHGLFFVTYDTNRLKTMPLDVHNRTVFKSLKFLSKKITGKQTAHDNQLASHDNKLTAHDNQLTTQDNKLTAHDNQLTTQDNKLTAHDNQLTTQDNKLTAHDNQLTTQDNKLTAHDNQLTTQDNKLTAHDNQLTTQDNKLTAHDNQLTTQDNKLTAHNKQLTTQDNKLTAHDNQLTTQDNKLTAHDNQLTTQDNKLTAHDNQLTTQDNKLTAHDNQLTTQDNKLTAHDNQLTTQDNKLAAHDNQLTTQDSKLTAHDNQLTTLDKKQTAQDNQITTLDSKLTAHDNQFTTQDNKLTAHDDHFTAHHSQLNVLTERLSEDESKFVEMVDRLEKELNFIKDNLKGNQINERHKLGSKEIRLERNLYKDVQITLNVKNLNIANITAIDVGKEIDEKTEIVYEGLQQNEYLTRPLNDILLVQIRKEMASGFVHFIKMKTLQTDGTNEEFVVNVKGRDMLHCQRTFTVDKTLIYTHNSGVDDDVHHYKPTKPITEEQECRPIRTGPSITKTVADFRERSLQYFTENTVARERHFPPSYYLKNENIKDWLEKLDKMEMFKNVKFLTQYHPRNHLYLMGLDDKDCDEIITAKHKLYDDIILVVDFDRHLVMICSIITSHDRETLYQEIRKLNDVTKTIIHVASNDIKNDYVTIMSVPVLLTVEAHTLNLYSIFNDNFLGCSGMLVTKNDLDCTLKLQTKLKSFCEKASSEMAASFKRKGACSRDLTYLNSFCGQIMSSMASTTQYLPKISENVPEKIDTILLNHNQINLINDPTKWKIIKGPFGSGKSVSMYEIARNLMHQTDQLYYITFDPFSLVDLKFQEGFDNLCDKEKLDKSKIKAFSIGDALEGSTIDISDVYNMMYPPRINLCRVLEYLYSDKTKRVGFMIDEFPGDFLTTKYAENLKESLVKNFQDTTVILALQSVEKRRKVIKSGFFSDNVKQVERCDYHQTGMKVFTLDKTMRMAVNIHQMIEIFQEEIEKEIVDVPLEYKTRILRRPYAPSARKTRKASKDVPLKPQEQKEQKQPKPTDDVSLHDNPNHPSTQSVRRKTNIASFYDPEKLLTDINAQSRSVSKKLSTSFSYVRGQSGHQIKSDSKPNLIYLNDLRFDFNNFNSSDAAYLSAILRRLMKKDVQLTVICGTLEELAILKYVFRHNLEVSEITTFAPSLTGKYPTKAEKLEALKTGKVLLTCYRGFRGCEIEHCILFVNPQDNVPKNLYIEMLTRAINFVDIIVLPVKKSSRVSHLIGIFDKWLQAGLVSPTHTNRSSTNIIFSSLEELDDIVPLDQTCDQNVERQILQVIEDSSLFNHAHIDAAVGNLQQFRTRHFGYELRDTARNGIVTIDGTKYDFDGVAYLAASGF</sequence>
<feature type="region of interest" description="Disordered" evidence="2">
    <location>
        <begin position="259"/>
        <end position="316"/>
    </location>
</feature>
<dbReference type="EnsemblMetazoa" id="CLYHEMT016610.1">
    <property type="protein sequence ID" value="CLYHEMP016610.1"/>
    <property type="gene ID" value="CLYHEMG016610"/>
</dbReference>
<evidence type="ECO:0000259" key="3">
    <source>
        <dbReference type="Pfam" id="PF18738"/>
    </source>
</evidence>
<dbReference type="SUPFAM" id="SSF52540">
    <property type="entry name" value="P-loop containing nucleoside triphosphate hydrolases"/>
    <property type="match status" value="1"/>
</dbReference>
<dbReference type="Pfam" id="PF18738">
    <property type="entry name" value="HEPN_DZIP3"/>
    <property type="match status" value="1"/>
</dbReference>
<feature type="compositionally biased region" description="Basic and acidic residues" evidence="2">
    <location>
        <begin position="1165"/>
        <end position="1194"/>
    </location>
</feature>
<evidence type="ECO:0000313" key="4">
    <source>
        <dbReference type="EnsemblMetazoa" id="CLYHEMP016610.1"/>
    </source>
</evidence>
<evidence type="ECO:0000256" key="2">
    <source>
        <dbReference type="SAM" id="MobiDB-lite"/>
    </source>
</evidence>
<dbReference type="PANTHER" id="PTHR23143:SF23">
    <property type="entry name" value="ZINC FINGER PROTEIN 729-LIKE"/>
    <property type="match status" value="1"/>
</dbReference>
<name>A0A7M5X277_9CNID</name>
<dbReference type="InterPro" id="IPR041249">
    <property type="entry name" value="HEPN_DZIP3"/>
</dbReference>
<protein>
    <recommendedName>
        <fullName evidence="3">DZIP3-like HEPN domain-containing protein</fullName>
    </recommendedName>
</protein>
<proteinExistence type="inferred from homology"/>
<organism evidence="4 5">
    <name type="scientific">Clytia hemisphaerica</name>
    <dbReference type="NCBI Taxonomy" id="252671"/>
    <lineage>
        <taxon>Eukaryota</taxon>
        <taxon>Metazoa</taxon>
        <taxon>Cnidaria</taxon>
        <taxon>Hydrozoa</taxon>
        <taxon>Hydroidolina</taxon>
        <taxon>Leptothecata</taxon>
        <taxon>Obeliida</taxon>
        <taxon>Clytiidae</taxon>
        <taxon>Clytia</taxon>
    </lineage>
</organism>
<dbReference type="OrthoDB" id="6038521at2759"/>
<comment type="similarity">
    <text evidence="1">Belongs to the GOLGA6 family.</text>
</comment>
<keyword evidence="5" id="KW-1185">Reference proteome</keyword>
<dbReference type="PANTHER" id="PTHR23143">
    <property type="entry name" value="TRICHOHYALIN-RELATED"/>
    <property type="match status" value="1"/>
</dbReference>
<dbReference type="Proteomes" id="UP000594262">
    <property type="component" value="Unplaced"/>
</dbReference>
<dbReference type="InterPro" id="IPR026737">
    <property type="entry name" value="GOLGA6L"/>
</dbReference>
<reference evidence="4" key="1">
    <citation type="submission" date="2021-01" db="UniProtKB">
        <authorList>
            <consortium name="EnsemblMetazoa"/>
        </authorList>
    </citation>
    <scope>IDENTIFICATION</scope>
</reference>
<feature type="region of interest" description="Disordered" evidence="2">
    <location>
        <begin position="1157"/>
        <end position="1206"/>
    </location>
</feature>